<dbReference type="PANTHER" id="PTHR47129:SF1">
    <property type="entry name" value="NMRA-LIKE DOMAIN-CONTAINING PROTEIN"/>
    <property type="match status" value="1"/>
</dbReference>
<evidence type="ECO:0000259" key="1">
    <source>
        <dbReference type="Pfam" id="PF13460"/>
    </source>
</evidence>
<dbReference type="Gene3D" id="3.40.50.720">
    <property type="entry name" value="NAD(P)-binding Rossmann-like Domain"/>
    <property type="match status" value="1"/>
</dbReference>
<reference evidence="3" key="1">
    <citation type="journal article" date="2019" name="Int. J. Syst. Evol. Microbiol.">
        <title>The Global Catalogue of Microorganisms (GCM) 10K type strain sequencing project: providing services to taxonomists for standard genome sequencing and annotation.</title>
        <authorList>
            <consortium name="The Broad Institute Genomics Platform"/>
            <consortium name="The Broad Institute Genome Sequencing Center for Infectious Disease"/>
            <person name="Wu L."/>
            <person name="Ma J."/>
        </authorList>
    </citation>
    <scope>NUCLEOTIDE SEQUENCE [LARGE SCALE GENOMIC DNA]</scope>
    <source>
        <strain evidence="3">JCM 17021</strain>
    </source>
</reference>
<proteinExistence type="predicted"/>
<dbReference type="Gene3D" id="3.90.25.10">
    <property type="entry name" value="UDP-galactose 4-epimerase, domain 1"/>
    <property type="match status" value="1"/>
</dbReference>
<gene>
    <name evidence="2" type="ORF">GCM10022381_38350</name>
</gene>
<dbReference type="InterPro" id="IPR016040">
    <property type="entry name" value="NAD(P)-bd_dom"/>
</dbReference>
<evidence type="ECO:0000313" key="2">
    <source>
        <dbReference type="EMBL" id="GAA3892992.1"/>
    </source>
</evidence>
<comment type="caution">
    <text evidence="2">The sequence shown here is derived from an EMBL/GenBank/DDBJ whole genome shotgun (WGS) entry which is preliminary data.</text>
</comment>
<evidence type="ECO:0000313" key="3">
    <source>
        <dbReference type="Proteomes" id="UP001501803"/>
    </source>
</evidence>
<protein>
    <submittedName>
        <fullName evidence="2">SDR family oxidoreductase</fullName>
    </submittedName>
</protein>
<accession>A0ABP7L2P0</accession>
<sequence length="269" mass="28334">MTTFLVTGATGRLGGAALRGLHSHVSSSDIRVLARTDHDAARLSMNGVAAHRADYSEPATLRDAFVGVDRLLFVSSPILDPVVRSSQHRAVIEAAIVADVGHVVYTSAMGAPHDPGHTTAETALGASGLGHTILRNGLYTDPFVARAIEDSRTGAVRSASAGGSIVTTSIADLAAAAVTALIDPPSKVMWELRGPAWTFDEMASTLSRLTHQPIRHELVTDAETGAFSVLFPLIRRGVFSAETADLSELLTREPQGIEAVVAEQLRSRG</sequence>
<dbReference type="InterPro" id="IPR052718">
    <property type="entry name" value="NmrA-type_oxidoreductase"/>
</dbReference>
<name>A0ABP7L2P0_9MICO</name>
<dbReference type="Pfam" id="PF13460">
    <property type="entry name" value="NAD_binding_10"/>
    <property type="match status" value="1"/>
</dbReference>
<dbReference type="EMBL" id="BAABCN010000017">
    <property type="protein sequence ID" value="GAA3892992.1"/>
    <property type="molecule type" value="Genomic_DNA"/>
</dbReference>
<keyword evidence="3" id="KW-1185">Reference proteome</keyword>
<dbReference type="Proteomes" id="UP001501803">
    <property type="component" value="Unassembled WGS sequence"/>
</dbReference>
<organism evidence="2 3">
    <name type="scientific">Leifsonia kafniensis</name>
    <dbReference type="NCBI Taxonomy" id="475957"/>
    <lineage>
        <taxon>Bacteria</taxon>
        <taxon>Bacillati</taxon>
        <taxon>Actinomycetota</taxon>
        <taxon>Actinomycetes</taxon>
        <taxon>Micrococcales</taxon>
        <taxon>Microbacteriaceae</taxon>
        <taxon>Leifsonia</taxon>
    </lineage>
</organism>
<dbReference type="InterPro" id="IPR036291">
    <property type="entry name" value="NAD(P)-bd_dom_sf"/>
</dbReference>
<dbReference type="PANTHER" id="PTHR47129">
    <property type="entry name" value="QUINONE OXIDOREDUCTASE 2"/>
    <property type="match status" value="1"/>
</dbReference>
<feature type="domain" description="NAD(P)-binding" evidence="1">
    <location>
        <begin position="8"/>
        <end position="179"/>
    </location>
</feature>
<dbReference type="SUPFAM" id="SSF51735">
    <property type="entry name" value="NAD(P)-binding Rossmann-fold domains"/>
    <property type="match status" value="1"/>
</dbReference>
<dbReference type="RefSeq" id="WP_345069481.1">
    <property type="nucleotide sequence ID" value="NZ_BAABCN010000017.1"/>
</dbReference>